<evidence type="ECO:0000256" key="1">
    <source>
        <dbReference type="SAM" id="MobiDB-lite"/>
    </source>
</evidence>
<sequence>PHGSRARGPKRKRSWDIECQSFPGERPLQFRRAVLRTPGAAASLSEAWLRCGKGFQDTSGTLSLTAEEKTTTEKHLELSPRSKQETTTSKSTSELTDVTWSSSGSDLSDEDKTLSKLQRDNGHDELQFIDWEINSDQADASDYNEFEDGEGAVEMSDCASCASSWSLVSDEKLSELPKAGVEWLSISSLQPLPPGFNQFSCLSFPSSWDYNQVL</sequence>
<dbReference type="GO" id="GO:0005654">
    <property type="term" value="C:nucleoplasm"/>
    <property type="evidence" value="ECO:0007669"/>
    <property type="project" value="TreeGrafter"/>
</dbReference>
<feature type="compositionally biased region" description="Polar residues" evidence="1">
    <location>
        <begin position="95"/>
        <end position="106"/>
    </location>
</feature>
<feature type="compositionally biased region" description="Low complexity" evidence="1">
    <location>
        <begin position="85"/>
        <end position="94"/>
    </location>
</feature>
<dbReference type="STRING" id="37293.ENSANAP00000002528"/>
<evidence type="ECO:0000259" key="2">
    <source>
        <dbReference type="Pfam" id="PF14950"/>
    </source>
</evidence>
<dbReference type="GO" id="GO:0000228">
    <property type="term" value="C:nuclear chromosome"/>
    <property type="evidence" value="ECO:0007669"/>
    <property type="project" value="TreeGrafter"/>
</dbReference>
<dbReference type="InterPro" id="IPR028026">
    <property type="entry name" value="DUF4502"/>
</dbReference>
<dbReference type="PANTHER" id="PTHR34347:SF1">
    <property type="entry name" value="DNA REPAIR-SCAFFOLDING PROTEIN"/>
    <property type="match status" value="1"/>
</dbReference>
<dbReference type="GO" id="GO:0070202">
    <property type="term" value="P:regulation of establishment of protein localization to chromosome"/>
    <property type="evidence" value="ECO:0007669"/>
    <property type="project" value="TreeGrafter"/>
</dbReference>
<feature type="compositionally biased region" description="Basic and acidic residues" evidence="1">
    <location>
        <begin position="66"/>
        <end position="84"/>
    </location>
</feature>
<name>A0A2K5C1E5_AOTNA</name>
<accession>A0A2K5C1E5</accession>
<keyword evidence="4" id="KW-1185">Reference proteome</keyword>
<dbReference type="InterPro" id="IPR053054">
    <property type="entry name" value="DNA_repair-scaffolding"/>
</dbReference>
<dbReference type="GeneTree" id="ENSGT00940000164631"/>
<feature type="region of interest" description="Disordered" evidence="1">
    <location>
        <begin position="62"/>
        <end position="113"/>
    </location>
</feature>
<protein>
    <recommendedName>
        <fullName evidence="2">DUF4502 domain-containing protein</fullName>
    </recommendedName>
</protein>
<evidence type="ECO:0000313" key="3">
    <source>
        <dbReference type="Ensembl" id="ENSANAP00000002528.1"/>
    </source>
</evidence>
<reference evidence="3" key="2">
    <citation type="submission" date="2025-09" db="UniProtKB">
        <authorList>
            <consortium name="Ensembl"/>
        </authorList>
    </citation>
    <scope>IDENTIFICATION</scope>
</reference>
<organism evidence="3 4">
    <name type="scientific">Aotus nancymaae</name>
    <name type="common">Ma's night monkey</name>
    <dbReference type="NCBI Taxonomy" id="37293"/>
    <lineage>
        <taxon>Eukaryota</taxon>
        <taxon>Metazoa</taxon>
        <taxon>Chordata</taxon>
        <taxon>Craniata</taxon>
        <taxon>Vertebrata</taxon>
        <taxon>Euteleostomi</taxon>
        <taxon>Mammalia</taxon>
        <taxon>Eutheria</taxon>
        <taxon>Euarchontoglires</taxon>
        <taxon>Primates</taxon>
        <taxon>Haplorrhini</taxon>
        <taxon>Platyrrhini</taxon>
        <taxon>Aotidae</taxon>
        <taxon>Aotus</taxon>
    </lineage>
</organism>
<feature type="domain" description="DUF4502" evidence="2">
    <location>
        <begin position="10"/>
        <end position="179"/>
    </location>
</feature>
<reference evidence="3" key="1">
    <citation type="submission" date="2025-08" db="UniProtKB">
        <authorList>
            <consortium name="Ensembl"/>
        </authorList>
    </citation>
    <scope>IDENTIFICATION</scope>
</reference>
<dbReference type="OMA" id="RDNGHCE"/>
<dbReference type="Proteomes" id="UP000233020">
    <property type="component" value="Unplaced"/>
</dbReference>
<dbReference type="PANTHER" id="PTHR34347">
    <property type="entry name" value="DNA REPAIR-SCAFFOLDING PROTEIN SPIDR"/>
    <property type="match status" value="1"/>
</dbReference>
<proteinExistence type="predicted"/>
<dbReference type="GO" id="GO:0000724">
    <property type="term" value="P:double-strand break repair via homologous recombination"/>
    <property type="evidence" value="ECO:0007669"/>
    <property type="project" value="TreeGrafter"/>
</dbReference>
<dbReference type="Ensembl" id="ENSANAT00000019727.1">
    <property type="protein sequence ID" value="ENSANAP00000002528.1"/>
    <property type="gene ID" value="ENSANAG00000018706.1"/>
</dbReference>
<dbReference type="AlphaFoldDB" id="A0A2K5C1E5"/>
<dbReference type="Pfam" id="PF14950">
    <property type="entry name" value="DUF4502"/>
    <property type="match status" value="1"/>
</dbReference>
<evidence type="ECO:0000313" key="4">
    <source>
        <dbReference type="Proteomes" id="UP000233020"/>
    </source>
</evidence>